<keyword evidence="2 5" id="KW-0479">Metal-binding</keyword>
<dbReference type="GO" id="GO:0046688">
    <property type="term" value="P:response to copper ion"/>
    <property type="evidence" value="ECO:0007669"/>
    <property type="project" value="UniProtKB-UniRule"/>
</dbReference>
<dbReference type="InterPro" id="IPR007348">
    <property type="entry name" value="CopC_dom"/>
</dbReference>
<dbReference type="GO" id="GO:0042597">
    <property type="term" value="C:periplasmic space"/>
    <property type="evidence" value="ECO:0007669"/>
    <property type="project" value="UniProtKB-SubCell"/>
</dbReference>
<evidence type="ECO:0000256" key="5">
    <source>
        <dbReference type="RuleBase" id="RU369037"/>
    </source>
</evidence>
<proteinExistence type="inferred from homology"/>
<feature type="chain" id="PRO_5037308663" description="Copper resistance protein C" evidence="6">
    <location>
        <begin position="28"/>
        <end position="126"/>
    </location>
</feature>
<organism evidence="8 9">
    <name type="scientific">Methylomonas paludis</name>
    <dbReference type="NCBI Taxonomy" id="1173101"/>
    <lineage>
        <taxon>Bacteria</taxon>
        <taxon>Pseudomonadati</taxon>
        <taxon>Pseudomonadota</taxon>
        <taxon>Gammaproteobacteria</taxon>
        <taxon>Methylococcales</taxon>
        <taxon>Methylococcaceae</taxon>
        <taxon>Methylomonas</taxon>
    </lineage>
</organism>
<evidence type="ECO:0000313" key="9">
    <source>
        <dbReference type="Proteomes" id="UP000676649"/>
    </source>
</evidence>
<dbReference type="Proteomes" id="UP000676649">
    <property type="component" value="Chromosome"/>
</dbReference>
<accession>A0A975R8T0</accession>
<keyword evidence="9" id="KW-1185">Reference proteome</keyword>
<evidence type="ECO:0000256" key="1">
    <source>
        <dbReference type="ARBA" id="ARBA00004196"/>
    </source>
</evidence>
<comment type="function">
    <text evidence="5">Involved in copper resistance.</text>
</comment>
<comment type="subcellular location">
    <subcellularLocation>
        <location evidence="1">Cell envelope</location>
    </subcellularLocation>
    <subcellularLocation>
        <location evidence="5">Periplasm</location>
    </subcellularLocation>
</comment>
<dbReference type="KEGG" id="mpad:KEF85_15625"/>
<dbReference type="GO" id="GO:0030313">
    <property type="term" value="C:cell envelope"/>
    <property type="evidence" value="ECO:0007669"/>
    <property type="project" value="UniProtKB-SubCell"/>
</dbReference>
<dbReference type="InterPro" id="IPR014755">
    <property type="entry name" value="Cu-Rt/internalin_Ig-like"/>
</dbReference>
<name>A0A975R8T0_9GAMM</name>
<evidence type="ECO:0000256" key="4">
    <source>
        <dbReference type="ARBA" id="ARBA00023008"/>
    </source>
</evidence>
<comment type="similarity">
    <text evidence="5">Belongs to the CopC family.</text>
</comment>
<dbReference type="GO" id="GO:0005507">
    <property type="term" value="F:copper ion binding"/>
    <property type="evidence" value="ECO:0007669"/>
    <property type="project" value="UniProtKB-UniRule"/>
</dbReference>
<evidence type="ECO:0000256" key="2">
    <source>
        <dbReference type="ARBA" id="ARBA00022723"/>
    </source>
</evidence>
<evidence type="ECO:0000256" key="3">
    <source>
        <dbReference type="ARBA" id="ARBA00022729"/>
    </source>
</evidence>
<evidence type="ECO:0000259" key="7">
    <source>
        <dbReference type="Pfam" id="PF04234"/>
    </source>
</evidence>
<reference evidence="8" key="1">
    <citation type="submission" date="2021-04" db="EMBL/GenBank/DDBJ databases">
        <title>Draft genome sequence data of methanotrophic Methylovulum sp. strain S1L and Methylomonas sp. strain S2AM isolated from boreal lake water columns.</title>
        <authorList>
            <person name="Rissanen A.J."/>
            <person name="Mangayil R."/>
            <person name="Svenning M.M."/>
            <person name="Khanongnuch R."/>
        </authorList>
    </citation>
    <scope>NUCLEOTIDE SEQUENCE</scope>
    <source>
        <strain evidence="8">S2AM</strain>
    </source>
</reference>
<keyword evidence="3 5" id="KW-0732">Signal</keyword>
<dbReference type="AlphaFoldDB" id="A0A975R8T0"/>
<keyword evidence="5" id="KW-0574">Periplasm</keyword>
<keyword evidence="4 5" id="KW-0186">Copper</keyword>
<feature type="domain" description="CopC" evidence="7">
    <location>
        <begin position="28"/>
        <end position="123"/>
    </location>
</feature>
<protein>
    <recommendedName>
        <fullName evidence="5">Copper resistance protein C</fullName>
    </recommendedName>
</protein>
<dbReference type="GO" id="GO:0006825">
    <property type="term" value="P:copper ion transport"/>
    <property type="evidence" value="ECO:0007669"/>
    <property type="project" value="InterPro"/>
</dbReference>
<evidence type="ECO:0000313" key="8">
    <source>
        <dbReference type="EMBL" id="QWF70730.1"/>
    </source>
</evidence>
<dbReference type="Gene3D" id="2.60.40.1220">
    <property type="match status" value="1"/>
</dbReference>
<sequence>MYQLNITTIIKSALLMTALLSPMPALAHAILVKSQPAKDEIVTQAPKQIDLWFNDAVRSEYKALAVIDSTGKRVDNHDVEQTLTDGSHIHATVADLPAGTYTVRYRVVSEDTHIVTGKFEFTVKPQ</sequence>
<gene>
    <name evidence="8" type="ORF">KEF85_15625</name>
</gene>
<dbReference type="PANTHER" id="PTHR34820">
    <property type="entry name" value="INNER MEMBRANE PROTEIN YEBZ"/>
    <property type="match status" value="1"/>
</dbReference>
<dbReference type="SUPFAM" id="SSF81296">
    <property type="entry name" value="E set domains"/>
    <property type="match status" value="1"/>
</dbReference>
<dbReference type="InterPro" id="IPR032694">
    <property type="entry name" value="CopC/D"/>
</dbReference>
<dbReference type="GO" id="GO:0005886">
    <property type="term" value="C:plasma membrane"/>
    <property type="evidence" value="ECO:0007669"/>
    <property type="project" value="TreeGrafter"/>
</dbReference>
<dbReference type="EMBL" id="CP073754">
    <property type="protein sequence ID" value="QWF70730.1"/>
    <property type="molecule type" value="Genomic_DNA"/>
</dbReference>
<dbReference type="Pfam" id="PF04234">
    <property type="entry name" value="CopC"/>
    <property type="match status" value="1"/>
</dbReference>
<dbReference type="InterPro" id="IPR014756">
    <property type="entry name" value="Ig_E-set"/>
</dbReference>
<feature type="signal peptide" evidence="6">
    <location>
        <begin position="1"/>
        <end position="27"/>
    </location>
</feature>
<dbReference type="PANTHER" id="PTHR34820:SF4">
    <property type="entry name" value="INNER MEMBRANE PROTEIN YEBZ"/>
    <property type="match status" value="1"/>
</dbReference>
<evidence type="ECO:0000256" key="6">
    <source>
        <dbReference type="SAM" id="SignalP"/>
    </source>
</evidence>